<dbReference type="GO" id="GO:0016787">
    <property type="term" value="F:hydrolase activity"/>
    <property type="evidence" value="ECO:0007669"/>
    <property type="project" value="UniProtKB-KW"/>
</dbReference>
<dbReference type="Gene3D" id="3.40.50.1820">
    <property type="entry name" value="alpha/beta hydrolase"/>
    <property type="match status" value="1"/>
</dbReference>
<evidence type="ECO:0000256" key="1">
    <source>
        <dbReference type="ARBA" id="ARBA00022801"/>
    </source>
</evidence>
<organism evidence="4 5">
    <name type="scientific">Haloarcula salinisoli</name>
    <dbReference type="NCBI Taxonomy" id="2487746"/>
    <lineage>
        <taxon>Archaea</taxon>
        <taxon>Methanobacteriati</taxon>
        <taxon>Methanobacteriota</taxon>
        <taxon>Stenosarchaea group</taxon>
        <taxon>Halobacteria</taxon>
        <taxon>Halobacteriales</taxon>
        <taxon>Haloarculaceae</taxon>
        <taxon>Haloarcula</taxon>
    </lineage>
</organism>
<sequence>METVAHHGRTTAYRKAPGDGSGPGALYVHGSGGTHRLWSHQYGPEGPAHPAVALDLSGHGDSEDVSTTPGSETLEAYAEDVVAVARVTDADVLVGNSLGGAIAQWVALESDWQPDALVLAGTGATLPVFDGLLAWLDDDFERAVDFLHGRDRLFHANDESLRGPSRDQLRAVGRRVTRRDFRTCDQFDVTGRLSAIDAPTLALCGEHDRLTPRSDHEALAMELPQGEFAVVADAAHLAMLERPSAFNRAVEGFLGAVLGD</sequence>
<keyword evidence="5" id="KW-1185">Reference proteome</keyword>
<evidence type="ECO:0000313" key="4">
    <source>
        <dbReference type="EMBL" id="MBX0303391.1"/>
    </source>
</evidence>
<evidence type="ECO:0000256" key="2">
    <source>
        <dbReference type="SAM" id="MobiDB-lite"/>
    </source>
</evidence>
<dbReference type="PRINTS" id="PR00111">
    <property type="entry name" value="ABHYDROLASE"/>
</dbReference>
<evidence type="ECO:0000313" key="5">
    <source>
        <dbReference type="Proteomes" id="UP000783863"/>
    </source>
</evidence>
<dbReference type="RefSeq" id="WP_220587599.1">
    <property type="nucleotide sequence ID" value="NZ_RKLQ01000001.1"/>
</dbReference>
<dbReference type="Proteomes" id="UP000783863">
    <property type="component" value="Unassembled WGS sequence"/>
</dbReference>
<dbReference type="PANTHER" id="PTHR43798:SF31">
    <property type="entry name" value="AB HYDROLASE SUPERFAMILY PROTEIN YCLE"/>
    <property type="match status" value="1"/>
</dbReference>
<dbReference type="InterPro" id="IPR050266">
    <property type="entry name" value="AB_hydrolase_sf"/>
</dbReference>
<accession>A0A8J7YHF1</accession>
<feature type="domain" description="AB hydrolase-1" evidence="3">
    <location>
        <begin position="26"/>
        <end position="249"/>
    </location>
</feature>
<dbReference type="InterPro" id="IPR000073">
    <property type="entry name" value="AB_hydrolase_1"/>
</dbReference>
<gene>
    <name evidence="4" type="ORF">EGD98_06870</name>
</gene>
<keyword evidence="1 4" id="KW-0378">Hydrolase</keyword>
<dbReference type="SUPFAM" id="SSF53474">
    <property type="entry name" value="alpha/beta-Hydrolases"/>
    <property type="match status" value="1"/>
</dbReference>
<dbReference type="PANTHER" id="PTHR43798">
    <property type="entry name" value="MONOACYLGLYCEROL LIPASE"/>
    <property type="match status" value="1"/>
</dbReference>
<protein>
    <submittedName>
        <fullName evidence="4">Alpha/beta hydrolase</fullName>
    </submittedName>
</protein>
<name>A0A8J7YHF1_9EURY</name>
<feature type="region of interest" description="Disordered" evidence="2">
    <location>
        <begin position="1"/>
        <end position="70"/>
    </location>
</feature>
<reference evidence="4" key="1">
    <citation type="submission" date="2021-06" db="EMBL/GenBank/DDBJ databases">
        <title>Halomicroarcula sp. F24A a new haloarchaeum isolated from saline soil.</title>
        <authorList>
            <person name="Duran-Viseras A."/>
            <person name="Sanchez-Porro C."/>
            <person name="Ventosa A."/>
        </authorList>
    </citation>
    <scope>NUCLEOTIDE SEQUENCE</scope>
    <source>
        <strain evidence="4">F24A</strain>
    </source>
</reference>
<dbReference type="AlphaFoldDB" id="A0A8J7YHF1"/>
<dbReference type="GO" id="GO:0016020">
    <property type="term" value="C:membrane"/>
    <property type="evidence" value="ECO:0007669"/>
    <property type="project" value="TreeGrafter"/>
</dbReference>
<dbReference type="Pfam" id="PF12697">
    <property type="entry name" value="Abhydrolase_6"/>
    <property type="match status" value="1"/>
</dbReference>
<dbReference type="EMBL" id="RKLQ01000001">
    <property type="protein sequence ID" value="MBX0303391.1"/>
    <property type="molecule type" value="Genomic_DNA"/>
</dbReference>
<evidence type="ECO:0000259" key="3">
    <source>
        <dbReference type="Pfam" id="PF12697"/>
    </source>
</evidence>
<comment type="caution">
    <text evidence="4">The sequence shown here is derived from an EMBL/GenBank/DDBJ whole genome shotgun (WGS) entry which is preliminary data.</text>
</comment>
<proteinExistence type="predicted"/>
<dbReference type="InterPro" id="IPR029058">
    <property type="entry name" value="AB_hydrolase_fold"/>
</dbReference>